<dbReference type="Gene3D" id="3.20.20.30">
    <property type="entry name" value="Luciferase-like domain"/>
    <property type="match status" value="1"/>
</dbReference>
<evidence type="ECO:0000313" key="2">
    <source>
        <dbReference type="EMBL" id="ONH21948.1"/>
    </source>
</evidence>
<proteinExistence type="predicted"/>
<dbReference type="AlphaFoldDB" id="A0A1V2I158"/>
<evidence type="ECO:0000313" key="3">
    <source>
        <dbReference type="Proteomes" id="UP000188929"/>
    </source>
</evidence>
<sequence>MAHYIEAAGFDALLFPEHVAVPIAYETNYNDGKLPLHFDGWPIRTSRSPSPRRSPRGSSSAPGCRCYQSTSPIALAKTISTLGFYSGGRPIFAFGAGWLREKTELFGIEFRTATGASPSSSRP</sequence>
<dbReference type="Proteomes" id="UP000188929">
    <property type="component" value="Unassembled WGS sequence"/>
</dbReference>
<gene>
    <name evidence="2" type="ORF">BL253_37225</name>
</gene>
<evidence type="ECO:0008006" key="4">
    <source>
        <dbReference type="Google" id="ProtNLM"/>
    </source>
</evidence>
<keyword evidence="3" id="KW-1185">Reference proteome</keyword>
<dbReference type="STRING" id="1834516.BL253_37225"/>
<dbReference type="InterPro" id="IPR036661">
    <property type="entry name" value="Luciferase-like_sf"/>
</dbReference>
<organism evidence="2 3">
    <name type="scientific">Pseudofrankia asymbiotica</name>
    <dbReference type="NCBI Taxonomy" id="1834516"/>
    <lineage>
        <taxon>Bacteria</taxon>
        <taxon>Bacillati</taxon>
        <taxon>Actinomycetota</taxon>
        <taxon>Actinomycetes</taxon>
        <taxon>Frankiales</taxon>
        <taxon>Frankiaceae</taxon>
        <taxon>Pseudofrankia</taxon>
    </lineage>
</organism>
<evidence type="ECO:0000256" key="1">
    <source>
        <dbReference type="SAM" id="MobiDB-lite"/>
    </source>
</evidence>
<protein>
    <recommendedName>
        <fullName evidence="4">Luciferase-like domain-containing protein</fullName>
    </recommendedName>
</protein>
<dbReference type="GO" id="GO:0016705">
    <property type="term" value="F:oxidoreductase activity, acting on paired donors, with incorporation or reduction of molecular oxygen"/>
    <property type="evidence" value="ECO:0007669"/>
    <property type="project" value="InterPro"/>
</dbReference>
<dbReference type="SUPFAM" id="SSF51679">
    <property type="entry name" value="Bacterial luciferase-like"/>
    <property type="match status" value="1"/>
</dbReference>
<name>A0A1V2I158_9ACTN</name>
<reference evidence="3" key="1">
    <citation type="submission" date="2016-10" db="EMBL/GenBank/DDBJ databases">
        <title>Frankia sp. NRRL B-16386 Genome sequencing.</title>
        <authorList>
            <person name="Ghodhbane-Gtari F."/>
            <person name="Swanson E."/>
            <person name="Gueddou A."/>
            <person name="Hezbri K."/>
            <person name="Ktari K."/>
            <person name="Nouioui I."/>
            <person name="Morris K."/>
            <person name="Simpson S."/>
            <person name="Abebe-Akele F."/>
            <person name="Thomas K."/>
            <person name="Gtari M."/>
            <person name="Tisa L.S."/>
        </authorList>
    </citation>
    <scope>NUCLEOTIDE SEQUENCE [LARGE SCALE GENOMIC DNA]</scope>
    <source>
        <strain evidence="3">NRRL B-16386</strain>
    </source>
</reference>
<feature type="compositionally biased region" description="Low complexity" evidence="1">
    <location>
        <begin position="44"/>
        <end position="62"/>
    </location>
</feature>
<comment type="caution">
    <text evidence="2">The sequence shown here is derived from an EMBL/GenBank/DDBJ whole genome shotgun (WGS) entry which is preliminary data.</text>
</comment>
<feature type="region of interest" description="Disordered" evidence="1">
    <location>
        <begin position="44"/>
        <end position="64"/>
    </location>
</feature>
<dbReference type="EMBL" id="MOMC01000130">
    <property type="protein sequence ID" value="ONH21948.1"/>
    <property type="molecule type" value="Genomic_DNA"/>
</dbReference>
<accession>A0A1V2I158</accession>